<proteinExistence type="predicted"/>
<organism evidence="1 2">
    <name type="scientific">Armillaria gallica</name>
    <name type="common">Bulbous honey fungus</name>
    <name type="synonym">Armillaria bulbosa</name>
    <dbReference type="NCBI Taxonomy" id="47427"/>
    <lineage>
        <taxon>Eukaryota</taxon>
        <taxon>Fungi</taxon>
        <taxon>Dikarya</taxon>
        <taxon>Basidiomycota</taxon>
        <taxon>Agaricomycotina</taxon>
        <taxon>Agaricomycetes</taxon>
        <taxon>Agaricomycetidae</taxon>
        <taxon>Agaricales</taxon>
        <taxon>Marasmiineae</taxon>
        <taxon>Physalacriaceae</taxon>
        <taxon>Armillaria</taxon>
    </lineage>
</organism>
<protein>
    <submittedName>
        <fullName evidence="1">Uncharacterized protein</fullName>
    </submittedName>
</protein>
<evidence type="ECO:0000313" key="2">
    <source>
        <dbReference type="Proteomes" id="UP000217790"/>
    </source>
</evidence>
<keyword evidence="2" id="KW-1185">Reference proteome</keyword>
<sequence length="101" mass="11014">MPTEGLAMKCWVVNLQASALGRARGLGGNKKIGIYLGKHRLRMPQTVPIVDICCSKCSAESLASVEQLSNVPTRLPIPCWIDPDSTVIFSTAIDSLKRYPE</sequence>
<dbReference type="Proteomes" id="UP000217790">
    <property type="component" value="Unassembled WGS sequence"/>
</dbReference>
<evidence type="ECO:0000313" key="1">
    <source>
        <dbReference type="EMBL" id="PBK95838.1"/>
    </source>
</evidence>
<dbReference type="EMBL" id="KZ293651">
    <property type="protein sequence ID" value="PBK95838.1"/>
    <property type="molecule type" value="Genomic_DNA"/>
</dbReference>
<name>A0A2H3DYA2_ARMGA</name>
<reference evidence="2" key="1">
    <citation type="journal article" date="2017" name="Nat. Ecol. Evol.">
        <title>Genome expansion and lineage-specific genetic innovations in the forest pathogenic fungi Armillaria.</title>
        <authorList>
            <person name="Sipos G."/>
            <person name="Prasanna A.N."/>
            <person name="Walter M.C."/>
            <person name="O'Connor E."/>
            <person name="Balint B."/>
            <person name="Krizsan K."/>
            <person name="Kiss B."/>
            <person name="Hess J."/>
            <person name="Varga T."/>
            <person name="Slot J."/>
            <person name="Riley R."/>
            <person name="Boka B."/>
            <person name="Rigling D."/>
            <person name="Barry K."/>
            <person name="Lee J."/>
            <person name="Mihaltcheva S."/>
            <person name="LaButti K."/>
            <person name="Lipzen A."/>
            <person name="Waldron R."/>
            <person name="Moloney N.M."/>
            <person name="Sperisen C."/>
            <person name="Kredics L."/>
            <person name="Vagvoelgyi C."/>
            <person name="Patrignani A."/>
            <person name="Fitzpatrick D."/>
            <person name="Nagy I."/>
            <person name="Doyle S."/>
            <person name="Anderson J.B."/>
            <person name="Grigoriev I.V."/>
            <person name="Gueldener U."/>
            <person name="Muensterkoetter M."/>
            <person name="Nagy L.G."/>
        </authorList>
    </citation>
    <scope>NUCLEOTIDE SEQUENCE [LARGE SCALE GENOMIC DNA]</scope>
    <source>
        <strain evidence="2">Ar21-2</strain>
    </source>
</reference>
<accession>A0A2H3DYA2</accession>
<dbReference type="InParanoid" id="A0A2H3DYA2"/>
<gene>
    <name evidence="1" type="ORF">ARMGADRAFT_1028106</name>
</gene>
<dbReference type="AlphaFoldDB" id="A0A2H3DYA2"/>